<evidence type="ECO:0000256" key="11">
    <source>
        <dbReference type="ARBA" id="ARBA00023053"/>
    </source>
</evidence>
<evidence type="ECO:0000313" key="19">
    <source>
        <dbReference type="EMBL" id="EKX99991.1"/>
    </source>
</evidence>
<comment type="caution">
    <text evidence="19">The sequence shown here is derived from an EMBL/GenBank/DDBJ whole genome shotgun (WGS) entry which is preliminary data.</text>
</comment>
<evidence type="ECO:0000313" key="20">
    <source>
        <dbReference type="Proteomes" id="UP000010408"/>
    </source>
</evidence>
<reference evidence="19 20" key="1">
    <citation type="submission" date="2012-05" db="EMBL/GenBank/DDBJ databases">
        <authorList>
            <person name="Weinstock G."/>
            <person name="Sodergren E."/>
            <person name="Lobos E.A."/>
            <person name="Fulton L."/>
            <person name="Fulton R."/>
            <person name="Courtney L."/>
            <person name="Fronick C."/>
            <person name="O'Laughlin M."/>
            <person name="Godfrey J."/>
            <person name="Wilson R.M."/>
            <person name="Miner T."/>
            <person name="Farmer C."/>
            <person name="Delehaunty K."/>
            <person name="Cordes M."/>
            <person name="Minx P."/>
            <person name="Tomlinson C."/>
            <person name="Chen J."/>
            <person name="Wollam A."/>
            <person name="Pepin K.H."/>
            <person name="Bhonagiri V."/>
            <person name="Zhang X."/>
            <person name="Suruliraj S."/>
            <person name="Warren W."/>
            <person name="Mitreva M."/>
            <person name="Mardis E.R."/>
            <person name="Wilson R.K."/>
        </authorList>
    </citation>
    <scope>NUCLEOTIDE SEQUENCE [LARGE SCALE GENOMIC DNA]</scope>
    <source>
        <strain evidence="19 20">F0037</strain>
    </source>
</reference>
<name>L1N9X1_9PORP</name>
<evidence type="ECO:0000256" key="16">
    <source>
        <dbReference type="HAMAP-Rule" id="MF_00427"/>
    </source>
</evidence>
<keyword evidence="5 16" id="KW-0285">Flavoprotein</keyword>
<dbReference type="EMBL" id="AMEQ01000044">
    <property type="protein sequence ID" value="EKX99991.1"/>
    <property type="molecule type" value="Genomic_DNA"/>
</dbReference>
<evidence type="ECO:0000256" key="14">
    <source>
        <dbReference type="ARBA" id="ARBA00023136"/>
    </source>
</evidence>
<keyword evidence="2 16" id="KW-1003">Cell membrane</keyword>
<dbReference type="GO" id="GO:0010181">
    <property type="term" value="F:FMN binding"/>
    <property type="evidence" value="ECO:0007669"/>
    <property type="project" value="UniProtKB-UniRule"/>
</dbReference>
<keyword evidence="7 16" id="KW-0812">Transmembrane</keyword>
<evidence type="ECO:0000256" key="10">
    <source>
        <dbReference type="ARBA" id="ARBA00023027"/>
    </source>
</evidence>
<evidence type="ECO:0000256" key="17">
    <source>
        <dbReference type="PIRNR" id="PIRNR009437"/>
    </source>
</evidence>
<evidence type="ECO:0000256" key="7">
    <source>
        <dbReference type="ARBA" id="ARBA00022692"/>
    </source>
</evidence>
<keyword evidence="10 16" id="KW-0520">NAD</keyword>
<dbReference type="GO" id="GO:0005886">
    <property type="term" value="C:plasma membrane"/>
    <property type="evidence" value="ECO:0007669"/>
    <property type="project" value="UniProtKB-SubCell"/>
</dbReference>
<evidence type="ECO:0000256" key="15">
    <source>
        <dbReference type="ARBA" id="ARBA00023201"/>
    </source>
</evidence>
<evidence type="ECO:0000256" key="6">
    <source>
        <dbReference type="ARBA" id="ARBA00022643"/>
    </source>
</evidence>
<dbReference type="SMART" id="SM00900">
    <property type="entry name" value="FMN_bind"/>
    <property type="match status" value="1"/>
</dbReference>
<keyword evidence="8 16" id="KW-1278">Translocase</keyword>
<evidence type="ECO:0000256" key="12">
    <source>
        <dbReference type="ARBA" id="ARBA00023065"/>
    </source>
</evidence>
<dbReference type="HOGENOM" id="CLU_077882_0_0_10"/>
<comment type="caution">
    <text evidence="16">Lacks conserved residue(s) required for the propagation of feature annotation.</text>
</comment>
<keyword evidence="9 16" id="KW-1133">Transmembrane helix</keyword>
<keyword evidence="12 16" id="KW-0406">Ion transport</keyword>
<evidence type="ECO:0000256" key="1">
    <source>
        <dbReference type="ARBA" id="ARBA00022448"/>
    </source>
</evidence>
<evidence type="ECO:0000256" key="8">
    <source>
        <dbReference type="ARBA" id="ARBA00022967"/>
    </source>
</evidence>
<dbReference type="EC" id="7.2.1.1" evidence="16 17"/>
<evidence type="ECO:0000256" key="13">
    <source>
        <dbReference type="ARBA" id="ARBA00023075"/>
    </source>
</evidence>
<dbReference type="eggNOG" id="COG2869">
    <property type="taxonomic scope" value="Bacteria"/>
</dbReference>
<dbReference type="GO" id="GO:0006814">
    <property type="term" value="P:sodium ion transport"/>
    <property type="evidence" value="ECO:0007669"/>
    <property type="project" value="UniProtKB-UniRule"/>
</dbReference>
<dbReference type="GO" id="GO:0016655">
    <property type="term" value="F:oxidoreductase activity, acting on NAD(P)H, quinone or similar compound as acceptor"/>
    <property type="evidence" value="ECO:0007669"/>
    <property type="project" value="UniProtKB-UniRule"/>
</dbReference>
<dbReference type="Pfam" id="PF04205">
    <property type="entry name" value="FMN_bind"/>
    <property type="match status" value="1"/>
</dbReference>
<organism evidence="19 20">
    <name type="scientific">Porphyromonas catoniae F0037</name>
    <dbReference type="NCBI Taxonomy" id="1127696"/>
    <lineage>
        <taxon>Bacteria</taxon>
        <taxon>Pseudomonadati</taxon>
        <taxon>Bacteroidota</taxon>
        <taxon>Bacteroidia</taxon>
        <taxon>Bacteroidales</taxon>
        <taxon>Porphyromonadaceae</taxon>
        <taxon>Porphyromonas</taxon>
    </lineage>
</organism>
<keyword evidence="15 16" id="KW-0739">Sodium transport</keyword>
<keyword evidence="6 16" id="KW-0288">FMN</keyword>
<evidence type="ECO:0000256" key="5">
    <source>
        <dbReference type="ARBA" id="ARBA00022630"/>
    </source>
</evidence>
<gene>
    <name evidence="16" type="primary">nqrC</name>
    <name evidence="19" type="ORF">HMPREF9134_01900</name>
</gene>
<proteinExistence type="inferred from homology"/>
<comment type="similarity">
    <text evidence="16 17">Belongs to the NqrC family.</text>
</comment>
<dbReference type="STRING" id="1127696.HMPREF9134_01900"/>
<dbReference type="HAMAP" id="MF_00427">
    <property type="entry name" value="NqrC"/>
    <property type="match status" value="1"/>
</dbReference>
<dbReference type="PANTHER" id="PTHR37838:SF1">
    <property type="entry name" value="NA(+)-TRANSLOCATING NADH-QUINONE REDUCTASE SUBUNIT C"/>
    <property type="match status" value="1"/>
</dbReference>
<keyword evidence="3" id="KW-0997">Cell inner membrane</keyword>
<dbReference type="PIRSF" id="PIRSF009437">
    <property type="entry name" value="NQR-1_subunit_C"/>
    <property type="match status" value="1"/>
</dbReference>
<comment type="subunit">
    <text evidence="16 17">Composed of six subunits; NqrA, NqrB, NqrC, NqrD, NqrE and NqrF.</text>
</comment>
<keyword evidence="11 16" id="KW-0915">Sodium</keyword>
<keyword evidence="4 16" id="KW-0597">Phosphoprotein</keyword>
<evidence type="ECO:0000256" key="2">
    <source>
        <dbReference type="ARBA" id="ARBA00022475"/>
    </source>
</evidence>
<feature type="domain" description="FMN-binding" evidence="18">
    <location>
        <begin position="135"/>
        <end position="234"/>
    </location>
</feature>
<dbReference type="InterPro" id="IPR007329">
    <property type="entry name" value="FMN-bd"/>
</dbReference>
<evidence type="ECO:0000256" key="9">
    <source>
        <dbReference type="ARBA" id="ARBA00022989"/>
    </source>
</evidence>
<dbReference type="AlphaFoldDB" id="L1N9X1"/>
<dbReference type="RefSeq" id="WP_005468262.1">
    <property type="nucleotide sequence ID" value="NZ_KB291037.1"/>
</dbReference>
<dbReference type="Proteomes" id="UP000010408">
    <property type="component" value="Unassembled WGS sequence"/>
</dbReference>
<evidence type="ECO:0000259" key="18">
    <source>
        <dbReference type="SMART" id="SM00900"/>
    </source>
</evidence>
<comment type="catalytic activity">
    <reaction evidence="16 17">
        <text>a ubiquinone + n Na(+)(in) + NADH + H(+) = a ubiquinol + n Na(+)(out) + NAD(+)</text>
        <dbReference type="Rhea" id="RHEA:47748"/>
        <dbReference type="Rhea" id="RHEA-COMP:9565"/>
        <dbReference type="Rhea" id="RHEA-COMP:9566"/>
        <dbReference type="ChEBI" id="CHEBI:15378"/>
        <dbReference type="ChEBI" id="CHEBI:16389"/>
        <dbReference type="ChEBI" id="CHEBI:17976"/>
        <dbReference type="ChEBI" id="CHEBI:29101"/>
        <dbReference type="ChEBI" id="CHEBI:57540"/>
        <dbReference type="ChEBI" id="CHEBI:57945"/>
        <dbReference type="EC" id="7.2.1.1"/>
    </reaction>
</comment>
<accession>L1N9X1</accession>
<dbReference type="InterPro" id="IPR010204">
    <property type="entry name" value="NqrC"/>
</dbReference>
<feature type="transmembrane region" description="Helical" evidence="16">
    <location>
        <begin position="9"/>
        <end position="31"/>
    </location>
</feature>
<protein>
    <recommendedName>
        <fullName evidence="16 17">Na(+)-translocating NADH-quinone reductase subunit C</fullName>
        <shortName evidence="16 17">Na(+)-NQR subunit C</shortName>
        <shortName evidence="16 17">Na(+)-translocating NQR subunit C</shortName>
        <ecNumber evidence="16 17">7.2.1.1</ecNumber>
    </recommendedName>
    <alternativeName>
        <fullName evidence="16 17">NQR complex subunit C</fullName>
    </alternativeName>
    <alternativeName>
        <fullName evidence="16 17">NQR-1 subunit C</fullName>
    </alternativeName>
</protein>
<keyword evidence="13 16" id="KW-0830">Ubiquinone</keyword>
<sequence>MNRDKNSYVIIYAAVMVILAAVLLAGANILLKPSQEENANIDKMEQILRALGQTPDKANVIPTYKSLIKKELMVNADGQVVSTAEGDQIGQSEAFKANTELDYKLIAKGEKRPLPVYIAEVNGKTIYVLPMNGAGLWNKIWGYIAIDAADHSSVVGADFGNAGETPGLGAEISTPHFADQFKGKQIFREGVFTGIAVVKSGQVAEDKDYVDGISGGTLTSNGVHDMLAASLAPFQQFLLTYNAQ</sequence>
<keyword evidence="14 16" id="KW-0472">Membrane</keyword>
<evidence type="ECO:0000256" key="4">
    <source>
        <dbReference type="ARBA" id="ARBA00022553"/>
    </source>
</evidence>
<dbReference type="PANTHER" id="PTHR37838">
    <property type="entry name" value="NA(+)-TRANSLOCATING NADH-QUINONE REDUCTASE SUBUNIT C"/>
    <property type="match status" value="1"/>
</dbReference>
<feature type="modified residue" description="FMN phosphoryl threonine" evidence="16">
    <location>
        <position position="217"/>
    </location>
</feature>
<comment type="subcellular location">
    <subcellularLocation>
        <location evidence="16">Cell membrane</location>
        <topology evidence="16">Single-pass membrane protein</topology>
    </subcellularLocation>
</comment>
<dbReference type="PATRIC" id="fig|1127696.3.peg.1725"/>
<dbReference type="NCBIfam" id="TIGR01938">
    <property type="entry name" value="nqrC"/>
    <property type="match status" value="1"/>
</dbReference>
<keyword evidence="1 16" id="KW-0813">Transport</keyword>
<evidence type="ECO:0000256" key="3">
    <source>
        <dbReference type="ARBA" id="ARBA00022519"/>
    </source>
</evidence>
<comment type="cofactor">
    <cofactor evidence="16 17">
        <name>FMN</name>
        <dbReference type="ChEBI" id="CHEBI:58210"/>
    </cofactor>
</comment>
<comment type="function">
    <text evidence="16">NQR complex catalyzes the reduction of ubiquinone-1 to ubiquinol by two successive reactions, coupled with the transport of Na(+) ions from the cytoplasm to the periplasm. NqrA to NqrE are probably involved in the second step, the conversion of ubisemiquinone to ubiquinol.</text>
</comment>